<evidence type="ECO:0000256" key="7">
    <source>
        <dbReference type="ARBA" id="ARBA00022777"/>
    </source>
</evidence>
<keyword evidence="6" id="KW-0598">Phosphotransferase system</keyword>
<keyword evidence="2" id="KW-0813">Transport</keyword>
<comment type="function">
    <text evidence="8">The phosphoenolpyruvate-dependent sugar phosphotransferase system (sugar PTS), a major carbohydrate active transport system, catalyzes the phosphorylation of incoming sugar substrates concomitantly with their translocation across the cell membrane. The enzyme II UlaABC PTS system is involved in ascorbate transport.</text>
</comment>
<dbReference type="GO" id="GO:0005737">
    <property type="term" value="C:cytoplasm"/>
    <property type="evidence" value="ECO:0007669"/>
    <property type="project" value="UniProtKB-SubCell"/>
</dbReference>
<keyword evidence="3" id="KW-0963">Cytoplasm</keyword>
<dbReference type="PANTHER" id="PTHR36203">
    <property type="entry name" value="ASCORBATE-SPECIFIC PTS SYSTEM EIIA COMPONENT"/>
    <property type="match status" value="1"/>
</dbReference>
<sequence>MLSEAIDSRLILMDVVAQDFSDAIRLSVKPLAENGFVTSAYAERIVGIFHESGPYIVITRHIALPHAPEGSGALKTALGFTKLKRPVFSGHKTNDPVKYLFPLSAAANHSHLELLSGLADLLSREAFVRQLASVATKEDFLSLLKKYEGGSSYG</sequence>
<dbReference type="AlphaFoldDB" id="A0A172Q992"/>
<gene>
    <name evidence="12" type="ORF">A0O21_08220</name>
</gene>
<dbReference type="GO" id="GO:0009401">
    <property type="term" value="P:phosphoenolpyruvate-dependent sugar phosphotransferase system"/>
    <property type="evidence" value="ECO:0007669"/>
    <property type="project" value="UniProtKB-KW"/>
</dbReference>
<dbReference type="Gene3D" id="3.40.930.10">
    <property type="entry name" value="Mannitol-specific EII, Chain A"/>
    <property type="match status" value="1"/>
</dbReference>
<keyword evidence="4" id="KW-0597">Phosphoprotein</keyword>
<evidence type="ECO:0000256" key="5">
    <source>
        <dbReference type="ARBA" id="ARBA00022679"/>
    </source>
</evidence>
<feature type="domain" description="PTS EIIA type-2" evidence="11">
    <location>
        <begin position="4"/>
        <end position="147"/>
    </location>
</feature>
<evidence type="ECO:0000259" key="11">
    <source>
        <dbReference type="PROSITE" id="PS51094"/>
    </source>
</evidence>
<comment type="subcellular location">
    <subcellularLocation>
        <location evidence="1">Cytoplasm</location>
    </subcellularLocation>
</comment>
<evidence type="ECO:0000256" key="4">
    <source>
        <dbReference type="ARBA" id="ARBA00022553"/>
    </source>
</evidence>
<dbReference type="STRING" id="1811193.A0O21_08220"/>
<evidence type="ECO:0000256" key="2">
    <source>
        <dbReference type="ARBA" id="ARBA00022448"/>
    </source>
</evidence>
<dbReference type="PANTHER" id="PTHR36203:SF1">
    <property type="entry name" value="ASCORBATE-SPECIFIC PTS SYSTEM EIIA COMPONENT"/>
    <property type="match status" value="1"/>
</dbReference>
<dbReference type="Pfam" id="PF00359">
    <property type="entry name" value="PTS_EIIA_2"/>
    <property type="match status" value="1"/>
</dbReference>
<proteinExistence type="predicted"/>
<dbReference type="CDD" id="cd00211">
    <property type="entry name" value="PTS_IIA_fru"/>
    <property type="match status" value="1"/>
</dbReference>
<dbReference type="KEGG" id="spat:A0O21_08220"/>
<keyword evidence="13" id="KW-1185">Reference proteome</keyword>
<keyword evidence="7" id="KW-0418">Kinase</keyword>
<evidence type="ECO:0000256" key="6">
    <source>
        <dbReference type="ARBA" id="ARBA00022683"/>
    </source>
</evidence>
<name>A0A172Q992_9STRE</name>
<evidence type="ECO:0000256" key="3">
    <source>
        <dbReference type="ARBA" id="ARBA00022490"/>
    </source>
</evidence>
<dbReference type="Proteomes" id="UP000077317">
    <property type="component" value="Chromosome"/>
</dbReference>
<dbReference type="SUPFAM" id="SSF55804">
    <property type="entry name" value="Phoshotransferase/anion transport protein"/>
    <property type="match status" value="1"/>
</dbReference>
<keyword evidence="12" id="KW-0762">Sugar transport</keyword>
<organism evidence="12 13">
    <name type="scientific">Streptococcus pantholopis</name>
    <dbReference type="NCBI Taxonomy" id="1811193"/>
    <lineage>
        <taxon>Bacteria</taxon>
        <taxon>Bacillati</taxon>
        <taxon>Bacillota</taxon>
        <taxon>Bacilli</taxon>
        <taxon>Lactobacillales</taxon>
        <taxon>Streptococcaceae</taxon>
        <taxon>Streptococcus</taxon>
    </lineage>
</organism>
<evidence type="ECO:0000313" key="13">
    <source>
        <dbReference type="Proteomes" id="UP000077317"/>
    </source>
</evidence>
<dbReference type="InterPro" id="IPR051351">
    <property type="entry name" value="Ascorbate-PTS_EIIA_comp"/>
</dbReference>
<reference evidence="12 13" key="1">
    <citation type="journal article" date="2016" name="Int. J. Syst. Evol. Microbiol.">
        <title>Streptococcuspantholopis sp. nov., isolated from faeces of the Tibetan antelope (Pantholops hodgsonii).</title>
        <authorList>
            <person name="Bai X."/>
            <person name="Xiong Y."/>
            <person name="Lu S."/>
            <person name="Jin D."/>
            <person name="Lai X."/>
            <person name="Yang J."/>
            <person name="Niu L."/>
            <person name="Hu S."/>
            <person name="Meng X."/>
            <person name="Pu J."/>
            <person name="Ye C."/>
            <person name="Xu J."/>
        </authorList>
    </citation>
    <scope>NUCLEOTIDE SEQUENCE [LARGE SCALE GENOMIC DNA]</scope>
    <source>
        <strain evidence="12 13">TA 26</strain>
    </source>
</reference>
<evidence type="ECO:0000256" key="10">
    <source>
        <dbReference type="ARBA" id="ARBA00042072"/>
    </source>
</evidence>
<evidence type="ECO:0000256" key="8">
    <source>
        <dbReference type="ARBA" id="ARBA00037387"/>
    </source>
</evidence>
<dbReference type="GO" id="GO:0016301">
    <property type="term" value="F:kinase activity"/>
    <property type="evidence" value="ECO:0007669"/>
    <property type="project" value="UniProtKB-KW"/>
</dbReference>
<evidence type="ECO:0000313" key="12">
    <source>
        <dbReference type="EMBL" id="AND79987.1"/>
    </source>
</evidence>
<dbReference type="OrthoDB" id="369398at2"/>
<dbReference type="RefSeq" id="WP_067064112.1">
    <property type="nucleotide sequence ID" value="NZ_CP014699.1"/>
</dbReference>
<reference evidence="13" key="2">
    <citation type="submission" date="2016-03" db="EMBL/GenBank/DDBJ databases">
        <title>Streptococcus antelopensis sp. nov., isolated from the feces of the Tibetan antelope (Pantholops hodgsonii) in Hoh Xil National Nature Reserve, Qinghai, China.</title>
        <authorList>
            <person name="Bai X."/>
        </authorList>
    </citation>
    <scope>NUCLEOTIDE SEQUENCE [LARGE SCALE GENOMIC DNA]</scope>
    <source>
        <strain evidence="13">TA 26</strain>
    </source>
</reference>
<evidence type="ECO:0000256" key="9">
    <source>
        <dbReference type="ARBA" id="ARBA00041175"/>
    </source>
</evidence>
<protein>
    <recommendedName>
        <fullName evidence="9">Ascorbate-specific PTS system EIIA component</fullName>
    </recommendedName>
    <alternativeName>
        <fullName evidence="10">Ascorbate-specific phosphotransferase enzyme IIA component</fullName>
    </alternativeName>
</protein>
<evidence type="ECO:0000256" key="1">
    <source>
        <dbReference type="ARBA" id="ARBA00004496"/>
    </source>
</evidence>
<dbReference type="InterPro" id="IPR002178">
    <property type="entry name" value="PTS_EIIA_type-2_dom"/>
</dbReference>
<dbReference type="EMBL" id="CP014699">
    <property type="protein sequence ID" value="AND79987.1"/>
    <property type="molecule type" value="Genomic_DNA"/>
</dbReference>
<keyword evidence="5" id="KW-0808">Transferase</keyword>
<dbReference type="PROSITE" id="PS51094">
    <property type="entry name" value="PTS_EIIA_TYPE_2"/>
    <property type="match status" value="1"/>
</dbReference>
<dbReference type="InterPro" id="IPR016152">
    <property type="entry name" value="PTrfase/Anion_transptr"/>
</dbReference>
<accession>A0A172Q992</accession>